<evidence type="ECO:0000256" key="1">
    <source>
        <dbReference type="ARBA" id="ARBA00022793"/>
    </source>
</evidence>
<feature type="region of interest" description="Phosphopantothenate--cysteine ligase" evidence="3">
    <location>
        <begin position="187"/>
        <end position="392"/>
    </location>
</feature>
<dbReference type="InterPro" id="IPR036551">
    <property type="entry name" value="Flavin_trans-like"/>
</dbReference>
<evidence type="ECO:0000259" key="5">
    <source>
        <dbReference type="Pfam" id="PF02441"/>
    </source>
</evidence>
<dbReference type="PANTHER" id="PTHR14359:SF6">
    <property type="entry name" value="PHOSPHOPANTOTHENOYLCYSTEINE DECARBOXYLASE"/>
    <property type="match status" value="1"/>
</dbReference>
<dbReference type="SUPFAM" id="SSF102645">
    <property type="entry name" value="CoaB-like"/>
    <property type="match status" value="1"/>
</dbReference>
<feature type="binding site" evidence="3">
    <location>
        <position position="334"/>
    </location>
    <ligand>
        <name>CTP</name>
        <dbReference type="ChEBI" id="CHEBI:37563"/>
    </ligand>
</feature>
<feature type="binding site" evidence="3">
    <location>
        <position position="275"/>
    </location>
    <ligand>
        <name>CTP</name>
        <dbReference type="ChEBI" id="CHEBI:37563"/>
    </ligand>
</feature>
<keyword evidence="3 4" id="KW-0436">Ligase</keyword>
<comment type="similarity">
    <text evidence="3 4">In the N-terminal section; belongs to the HFCD (homo-oligomeric flavin containing Cys decarboxylase) superfamily.</text>
</comment>
<dbReference type="InterPro" id="IPR007085">
    <property type="entry name" value="DNA/pantothenate-metab_flavo_C"/>
</dbReference>
<feature type="binding site" evidence="3">
    <location>
        <position position="320"/>
    </location>
    <ligand>
        <name>CTP</name>
        <dbReference type="ChEBI" id="CHEBI:37563"/>
    </ligand>
</feature>
<protein>
    <recommendedName>
        <fullName evidence="3">Coenzyme A biosynthesis bifunctional protein CoaBC</fullName>
    </recommendedName>
    <alternativeName>
        <fullName evidence="3">DNA/pantothenate metabolism flavoprotein</fullName>
    </alternativeName>
    <alternativeName>
        <fullName evidence="3">Phosphopantothenoylcysteine synthetase/decarboxylase</fullName>
        <shortName evidence="3">PPCS-PPCDC</shortName>
    </alternativeName>
    <domain>
        <recommendedName>
            <fullName evidence="3">Phosphopantothenoylcysteine decarboxylase</fullName>
            <shortName evidence="3">PPC decarboxylase</shortName>
            <shortName evidence="3">PPC-DC</shortName>
            <ecNumber evidence="3">4.1.1.36</ecNumber>
        </recommendedName>
        <alternativeName>
            <fullName evidence="3">CoaC</fullName>
        </alternativeName>
    </domain>
    <domain>
        <recommendedName>
            <fullName evidence="3">Phosphopantothenate--cysteine ligase</fullName>
            <ecNumber evidence="3">6.3.2.5</ecNumber>
        </recommendedName>
        <alternativeName>
            <fullName evidence="3">CoaB</fullName>
        </alternativeName>
        <alternativeName>
            <fullName evidence="3">Phosphopantothenoylcysteine synthetase</fullName>
            <shortName evidence="3">PPC synthetase</shortName>
            <shortName evidence="3">PPC-S</shortName>
        </alternativeName>
    </domain>
</protein>
<dbReference type="Pfam" id="PF04127">
    <property type="entry name" value="DFP"/>
    <property type="match status" value="1"/>
</dbReference>
<feature type="domain" description="Flavoprotein" evidence="5">
    <location>
        <begin position="3"/>
        <end position="170"/>
    </location>
</feature>
<dbReference type="GO" id="GO:0015937">
    <property type="term" value="P:coenzyme A biosynthetic process"/>
    <property type="evidence" value="ECO:0007669"/>
    <property type="project" value="UniProtKB-UniRule"/>
</dbReference>
<dbReference type="AlphaFoldDB" id="A0A809R5M3"/>
<comment type="pathway">
    <text evidence="3 4">Cofactor biosynthesis; coenzyme A biosynthesis; CoA from (R)-pantothenate: step 3/5.</text>
</comment>
<gene>
    <name evidence="3" type="primary">coaBC</name>
    <name evidence="7" type="ORF">NPRO_04780</name>
</gene>
<dbReference type="EC" id="6.3.2.5" evidence="3"/>
<keyword evidence="3 4" id="KW-0285">Flavoprotein</keyword>
<comment type="cofactor">
    <cofactor evidence="3">
        <name>FMN</name>
        <dbReference type="ChEBI" id="CHEBI:58210"/>
    </cofactor>
    <text evidence="3">Binds 1 FMN per subunit.</text>
</comment>
<comment type="function">
    <text evidence="4">Catalyzes two steps in the biosynthesis of coenzyme A. In the first step cysteine is conjugated to 4'-phosphopantothenate to form 4-phosphopantothenoylcysteine, in the latter compound is decarboxylated to form 4'-phosphopantotheine.</text>
</comment>
<comment type="cofactor">
    <cofactor evidence="3">
        <name>Mg(2+)</name>
        <dbReference type="ChEBI" id="CHEBI:18420"/>
    </cofactor>
</comment>
<feature type="domain" description="DNA/pantothenate metabolism flavoprotein C-terminal" evidence="6">
    <location>
        <begin position="182"/>
        <end position="390"/>
    </location>
</feature>
<dbReference type="Gene3D" id="3.40.50.1950">
    <property type="entry name" value="Flavin prenyltransferase-like"/>
    <property type="match status" value="1"/>
</dbReference>
<keyword evidence="2 3" id="KW-0456">Lyase</keyword>
<dbReference type="InterPro" id="IPR035929">
    <property type="entry name" value="CoaB-like_sf"/>
</dbReference>
<evidence type="ECO:0000313" key="7">
    <source>
        <dbReference type="EMBL" id="BBO22883.1"/>
    </source>
</evidence>
<feature type="active site" description="Proton donor" evidence="3">
    <location>
        <position position="154"/>
    </location>
</feature>
<dbReference type="GO" id="GO:0010181">
    <property type="term" value="F:FMN binding"/>
    <property type="evidence" value="ECO:0007669"/>
    <property type="project" value="UniProtKB-UniRule"/>
</dbReference>
<dbReference type="GO" id="GO:0004632">
    <property type="term" value="F:phosphopantothenate--cysteine ligase activity"/>
    <property type="evidence" value="ECO:0007669"/>
    <property type="project" value="UniProtKB-UniRule"/>
</dbReference>
<organism evidence="7 8">
    <name type="scientific">Candidatus Nitrosymbiomonas proteolyticus</name>
    <dbReference type="NCBI Taxonomy" id="2608984"/>
    <lineage>
        <taxon>Bacteria</taxon>
        <taxon>Bacillati</taxon>
        <taxon>Armatimonadota</taxon>
        <taxon>Armatimonadota incertae sedis</taxon>
        <taxon>Candidatus Nitrosymbiomonas</taxon>
    </lineage>
</organism>
<dbReference type="KEGG" id="npy:NPRO_04780"/>
<dbReference type="GO" id="GO:0004633">
    <property type="term" value="F:phosphopantothenoylcysteine decarboxylase activity"/>
    <property type="evidence" value="ECO:0007669"/>
    <property type="project" value="UniProtKB-UniRule"/>
</dbReference>
<keyword evidence="3" id="KW-0460">Magnesium</keyword>
<dbReference type="InterPro" id="IPR005252">
    <property type="entry name" value="CoaBC"/>
</dbReference>
<feature type="binding site" evidence="3">
    <location>
        <position position="285"/>
    </location>
    <ligand>
        <name>CTP</name>
        <dbReference type="ChEBI" id="CHEBI:37563"/>
    </ligand>
</feature>
<dbReference type="PANTHER" id="PTHR14359">
    <property type="entry name" value="HOMO-OLIGOMERIC FLAVIN CONTAINING CYS DECARBOXYLASE FAMILY"/>
    <property type="match status" value="1"/>
</dbReference>
<dbReference type="SUPFAM" id="SSF52507">
    <property type="entry name" value="Homo-oligomeric flavin-containing Cys decarboxylases, HFCD"/>
    <property type="match status" value="1"/>
</dbReference>
<dbReference type="HAMAP" id="MF_02225">
    <property type="entry name" value="CoaBC"/>
    <property type="match status" value="1"/>
</dbReference>
<comment type="similarity">
    <text evidence="3 4">In the C-terminal section; belongs to the PPC synthetase family.</text>
</comment>
<evidence type="ECO:0000256" key="4">
    <source>
        <dbReference type="RuleBase" id="RU364078"/>
    </source>
</evidence>
<dbReference type="GO" id="GO:0015941">
    <property type="term" value="P:pantothenate catabolic process"/>
    <property type="evidence" value="ECO:0007669"/>
    <property type="project" value="InterPro"/>
</dbReference>
<proteinExistence type="inferred from homology"/>
<dbReference type="EC" id="4.1.1.36" evidence="3"/>
<dbReference type="Pfam" id="PF02441">
    <property type="entry name" value="Flavoprotein"/>
    <property type="match status" value="1"/>
</dbReference>
<keyword evidence="3" id="KW-0479">Metal-binding</keyword>
<reference evidence="7" key="1">
    <citation type="journal article" name="DNA Res.">
        <title>The physiological potential of anammox bacteria as revealed by their core genome structure.</title>
        <authorList>
            <person name="Okubo T."/>
            <person name="Toyoda A."/>
            <person name="Fukuhara K."/>
            <person name="Uchiyama I."/>
            <person name="Harigaya Y."/>
            <person name="Kuroiwa M."/>
            <person name="Suzuki T."/>
            <person name="Murakami Y."/>
            <person name="Suwa Y."/>
            <person name="Takami H."/>
        </authorList>
    </citation>
    <scope>NUCLEOTIDE SEQUENCE</scope>
    <source>
        <strain evidence="7">317325-2</strain>
    </source>
</reference>
<comment type="function">
    <text evidence="3">Catalyzes two sequential steps in the biosynthesis of coenzyme A. In the first step cysteine is conjugated to 4'-phosphopantothenate to form 4-phosphopantothenoylcysteine. In the second step the latter compound is decarboxylated to form 4'-phosphopantotheine.</text>
</comment>
<feature type="region of interest" description="Phosphopantothenoylcysteine decarboxylase" evidence="3">
    <location>
        <begin position="1"/>
        <end position="186"/>
    </location>
</feature>
<name>A0A809R5M3_9BACT</name>
<dbReference type="GO" id="GO:0071513">
    <property type="term" value="C:phosphopantothenoylcysteine decarboxylase complex"/>
    <property type="evidence" value="ECO:0007669"/>
    <property type="project" value="TreeGrafter"/>
</dbReference>
<keyword evidence="1 3" id="KW-0210">Decarboxylase</keyword>
<comment type="catalytic activity">
    <reaction evidence="3 4">
        <text>N-[(R)-4-phosphopantothenoyl]-L-cysteine + H(+) = (R)-4'-phosphopantetheine + CO2</text>
        <dbReference type="Rhea" id="RHEA:16793"/>
        <dbReference type="ChEBI" id="CHEBI:15378"/>
        <dbReference type="ChEBI" id="CHEBI:16526"/>
        <dbReference type="ChEBI" id="CHEBI:59458"/>
        <dbReference type="ChEBI" id="CHEBI:61723"/>
        <dbReference type="EC" id="4.1.1.36"/>
    </reaction>
</comment>
<comment type="catalytic activity">
    <reaction evidence="3 4">
        <text>(R)-4'-phosphopantothenate + L-cysteine + CTP = N-[(R)-4-phosphopantothenoyl]-L-cysteine + CMP + diphosphate + H(+)</text>
        <dbReference type="Rhea" id="RHEA:19397"/>
        <dbReference type="ChEBI" id="CHEBI:10986"/>
        <dbReference type="ChEBI" id="CHEBI:15378"/>
        <dbReference type="ChEBI" id="CHEBI:33019"/>
        <dbReference type="ChEBI" id="CHEBI:35235"/>
        <dbReference type="ChEBI" id="CHEBI:37563"/>
        <dbReference type="ChEBI" id="CHEBI:59458"/>
        <dbReference type="ChEBI" id="CHEBI:60377"/>
        <dbReference type="EC" id="6.3.2.5"/>
    </reaction>
</comment>
<dbReference type="InterPro" id="IPR003382">
    <property type="entry name" value="Flavoprotein"/>
</dbReference>
<dbReference type="Gene3D" id="3.40.50.10300">
    <property type="entry name" value="CoaB-like"/>
    <property type="match status" value="1"/>
</dbReference>
<comment type="pathway">
    <text evidence="3 4">Cofactor biosynthesis; coenzyme A biosynthesis; CoA from (R)-pantothenate: step 2/5.</text>
</comment>
<keyword evidence="3 4" id="KW-0288">FMN</keyword>
<comment type="caution">
    <text evidence="3">Lacks conserved residue(s) required for the propagation of feature annotation.</text>
</comment>
<accession>A0A809R5M3</accession>
<dbReference type="NCBIfam" id="TIGR00521">
    <property type="entry name" value="coaBC_dfp"/>
    <property type="match status" value="1"/>
</dbReference>
<dbReference type="EMBL" id="AP021858">
    <property type="protein sequence ID" value="BBO22883.1"/>
    <property type="molecule type" value="Genomic_DNA"/>
</dbReference>
<feature type="binding site" evidence="3">
    <location>
        <begin position="301"/>
        <end position="304"/>
    </location>
    <ligand>
        <name>CTP</name>
        <dbReference type="ChEBI" id="CHEBI:37563"/>
    </ligand>
</feature>
<dbReference type="Proteomes" id="UP000662873">
    <property type="component" value="Chromosome"/>
</dbReference>
<evidence type="ECO:0000259" key="6">
    <source>
        <dbReference type="Pfam" id="PF04127"/>
    </source>
</evidence>
<dbReference type="UniPathway" id="UPA00241">
    <property type="reaction ID" value="UER00353"/>
</dbReference>
<sequence>MPNLVLGVSGSVAAYRAADLARDLMRAGFSVRVCLTDAAERFVTPDLFEALTGQPCLTDVFDEPERGRMAHIDWARQADVLLIAPATASTLNNLAAGIADDMLTTLALAYEGPVIVAPAMNPSMFLDPTTQKSLRELRERAVLVIEPAEGDVACGESGQGKLAANSRIVEFTVESHRRLGRLKGKTILLTTGPTHEAIDSVRFVGNRSSGKMGAAIAQAAQMMGANLRIVSGPSEAPLPRLAQIVRVDSAREMLEAGLGMADGVDAILGVAAVADFRPKSPFEGKIRREGKPMIIEFEPNPDVLAALAEKAGPDARAIGFAAEPTPDTEAAEEKIRRKGLYALAINDISRRDIGFGADENELTLLFQDGRKLHCPKAPKLLCAFWLLENVFD</sequence>
<dbReference type="GO" id="GO:0046872">
    <property type="term" value="F:metal ion binding"/>
    <property type="evidence" value="ECO:0007669"/>
    <property type="project" value="UniProtKB-KW"/>
</dbReference>
<evidence type="ECO:0000313" key="8">
    <source>
        <dbReference type="Proteomes" id="UP000662873"/>
    </source>
</evidence>
<feature type="binding site" evidence="3">
    <location>
        <position position="338"/>
    </location>
    <ligand>
        <name>CTP</name>
        <dbReference type="ChEBI" id="CHEBI:37563"/>
    </ligand>
</feature>
<keyword evidence="3" id="KW-0511">Multifunctional enzyme</keyword>
<evidence type="ECO:0000256" key="3">
    <source>
        <dbReference type="HAMAP-Rule" id="MF_02225"/>
    </source>
</evidence>
<evidence type="ECO:0000256" key="2">
    <source>
        <dbReference type="ARBA" id="ARBA00023239"/>
    </source>
</evidence>